<comment type="caution">
    <text evidence="4">The sequence shown here is derived from an EMBL/GenBank/DDBJ whole genome shotgun (WGS) entry which is preliminary data.</text>
</comment>
<keyword evidence="5" id="KW-1185">Reference proteome</keyword>
<feature type="signal peptide" evidence="3">
    <location>
        <begin position="1"/>
        <end position="22"/>
    </location>
</feature>
<accession>A0AAN8PHH0</accession>
<evidence type="ECO:0000313" key="4">
    <source>
        <dbReference type="EMBL" id="KAK6514989.1"/>
    </source>
</evidence>
<keyword evidence="2" id="KW-0472">Membrane</keyword>
<reference evidence="4 5" key="1">
    <citation type="submission" date="2019-10" db="EMBL/GenBank/DDBJ databases">
        <authorList>
            <person name="Palmer J.M."/>
        </authorList>
    </citation>
    <scope>NUCLEOTIDE SEQUENCE [LARGE SCALE GENOMIC DNA]</scope>
    <source>
        <strain evidence="4 5">TWF506</strain>
    </source>
</reference>
<evidence type="ECO:0000256" key="1">
    <source>
        <dbReference type="SAM" id="MobiDB-lite"/>
    </source>
</evidence>
<keyword evidence="2" id="KW-0812">Transmembrane</keyword>
<keyword evidence="2" id="KW-1133">Transmembrane helix</keyword>
<feature type="transmembrane region" description="Helical" evidence="2">
    <location>
        <begin position="158"/>
        <end position="181"/>
    </location>
</feature>
<feature type="compositionally biased region" description="Low complexity" evidence="1">
    <location>
        <begin position="56"/>
        <end position="74"/>
    </location>
</feature>
<keyword evidence="3" id="KW-0732">Signal</keyword>
<dbReference type="AlphaFoldDB" id="A0AAN8PHH0"/>
<name>A0AAN8PHH0_9PEZI</name>
<protein>
    <submittedName>
        <fullName evidence="4">Uncharacterized protein</fullName>
    </submittedName>
</protein>
<dbReference type="EMBL" id="JAVHJM010000004">
    <property type="protein sequence ID" value="KAK6514989.1"/>
    <property type="molecule type" value="Genomic_DNA"/>
</dbReference>
<proteinExistence type="predicted"/>
<dbReference type="Proteomes" id="UP001307849">
    <property type="component" value="Unassembled WGS sequence"/>
</dbReference>
<feature type="compositionally biased region" description="Pro residues" evidence="1">
    <location>
        <begin position="108"/>
        <end position="118"/>
    </location>
</feature>
<organism evidence="4 5">
    <name type="scientific">Arthrobotrys conoides</name>
    <dbReference type="NCBI Taxonomy" id="74498"/>
    <lineage>
        <taxon>Eukaryota</taxon>
        <taxon>Fungi</taxon>
        <taxon>Dikarya</taxon>
        <taxon>Ascomycota</taxon>
        <taxon>Pezizomycotina</taxon>
        <taxon>Orbiliomycetes</taxon>
        <taxon>Orbiliales</taxon>
        <taxon>Orbiliaceae</taxon>
        <taxon>Arthrobotrys</taxon>
    </lineage>
</organism>
<feature type="region of interest" description="Disordered" evidence="1">
    <location>
        <begin position="102"/>
        <end position="151"/>
    </location>
</feature>
<sequence>MYWKAVWIVLTAIGYLVSGRLAQTTLVTVLSASGVENHNVIVNRLVVRTNVVTTIQEQDQTSTSTSETQSSSTSPGGRPVAKPAVPSFIMTAVLPEPTFDIVTQSRAPPTPSPVPSPTPTMKSPDPPSETKTIGPTNITPPAPSDEPKSSKVPTGFPVWSFMVLLPALISMAGVVLTANCVKLRKKRVRELVLIPEPPIQTMGVIHTEKPMPPENAWALAYQYKNPTVAITSFP</sequence>
<feature type="chain" id="PRO_5042985778" evidence="3">
    <location>
        <begin position="23"/>
        <end position="234"/>
    </location>
</feature>
<feature type="region of interest" description="Disordered" evidence="1">
    <location>
        <begin position="56"/>
        <end position="81"/>
    </location>
</feature>
<evidence type="ECO:0000256" key="3">
    <source>
        <dbReference type="SAM" id="SignalP"/>
    </source>
</evidence>
<evidence type="ECO:0000313" key="5">
    <source>
        <dbReference type="Proteomes" id="UP001307849"/>
    </source>
</evidence>
<gene>
    <name evidence="4" type="ORF">TWF506_007347</name>
</gene>
<evidence type="ECO:0000256" key="2">
    <source>
        <dbReference type="SAM" id="Phobius"/>
    </source>
</evidence>